<dbReference type="PROSITE" id="PS50075">
    <property type="entry name" value="CARRIER"/>
    <property type="match status" value="1"/>
</dbReference>
<dbReference type="SUPFAM" id="SSF47336">
    <property type="entry name" value="ACP-like"/>
    <property type="match status" value="1"/>
</dbReference>
<accession>A0ABT5KGI4</accession>
<dbReference type="InterPro" id="IPR036736">
    <property type="entry name" value="ACP-like_sf"/>
</dbReference>
<protein>
    <submittedName>
        <fullName evidence="2">Phosphopantetheine-binding protein</fullName>
    </submittedName>
</protein>
<keyword evidence="3" id="KW-1185">Reference proteome</keyword>
<dbReference type="RefSeq" id="WP_273601223.1">
    <property type="nucleotide sequence ID" value="NZ_JAQQXT010000009.1"/>
</dbReference>
<dbReference type="Gene3D" id="1.10.1200.10">
    <property type="entry name" value="ACP-like"/>
    <property type="match status" value="1"/>
</dbReference>
<comment type="caution">
    <text evidence="2">The sequence shown here is derived from an EMBL/GenBank/DDBJ whole genome shotgun (WGS) entry which is preliminary data.</text>
</comment>
<reference evidence="2 3" key="1">
    <citation type="submission" date="2022-10" db="EMBL/GenBank/DDBJ databases">
        <title>Paucibacter sp. hw1 Genome sequencing.</title>
        <authorList>
            <person name="Park S."/>
        </authorList>
    </citation>
    <scope>NUCLEOTIDE SEQUENCE [LARGE SCALE GENOMIC DNA]</scope>
    <source>
        <strain evidence="3">hw1</strain>
    </source>
</reference>
<dbReference type="Pfam" id="PF00550">
    <property type="entry name" value="PP-binding"/>
    <property type="match status" value="1"/>
</dbReference>
<gene>
    <name evidence="2" type="ORF">PRZ03_15770</name>
</gene>
<dbReference type="EMBL" id="JAQQXT010000009">
    <property type="protein sequence ID" value="MDC8773045.1"/>
    <property type="molecule type" value="Genomic_DNA"/>
</dbReference>
<dbReference type="Proteomes" id="UP001221189">
    <property type="component" value="Unassembled WGS sequence"/>
</dbReference>
<evidence type="ECO:0000313" key="2">
    <source>
        <dbReference type="EMBL" id="MDC8773045.1"/>
    </source>
</evidence>
<feature type="domain" description="Carrier" evidence="1">
    <location>
        <begin position="2"/>
        <end position="75"/>
    </location>
</feature>
<proteinExistence type="predicted"/>
<evidence type="ECO:0000313" key="3">
    <source>
        <dbReference type="Proteomes" id="UP001221189"/>
    </source>
</evidence>
<organism evidence="2 3">
    <name type="scientific">Roseateles albus</name>
    <dbReference type="NCBI Taxonomy" id="2987525"/>
    <lineage>
        <taxon>Bacteria</taxon>
        <taxon>Pseudomonadati</taxon>
        <taxon>Pseudomonadota</taxon>
        <taxon>Betaproteobacteria</taxon>
        <taxon>Burkholderiales</taxon>
        <taxon>Sphaerotilaceae</taxon>
        <taxon>Roseateles</taxon>
    </lineage>
</organism>
<sequence>MKTTFERLSAILIKDYKLQPDRLTLDAPLESLGIDSLGTVELMWNIEDVFQIKLPSDPVDLPTLGDVVRYVDELIVSQGLVVAHAPPGEPALRAL</sequence>
<evidence type="ECO:0000259" key="1">
    <source>
        <dbReference type="PROSITE" id="PS50075"/>
    </source>
</evidence>
<name>A0ABT5KGI4_9BURK</name>
<dbReference type="InterPro" id="IPR009081">
    <property type="entry name" value="PP-bd_ACP"/>
</dbReference>